<dbReference type="OrthoDB" id="407947at2"/>
<dbReference type="eggNOG" id="ENOG502ZI7U">
    <property type="taxonomic scope" value="Bacteria"/>
</dbReference>
<dbReference type="HOGENOM" id="CLU_409324_0_0_14"/>
<dbReference type="STRING" id="1276229.SSYRP_v1c02690"/>
<gene>
    <name evidence="1" type="ORF">SSYRP_v1c02690</name>
</gene>
<dbReference type="RefSeq" id="WP_016340514.1">
    <property type="nucleotide sequence ID" value="NC_021284.1"/>
</dbReference>
<dbReference type="Proteomes" id="UP000013963">
    <property type="component" value="Chromosome"/>
</dbReference>
<sequence>MVKNDTSKKLQKHQNFEVSNLRLWGDNPRYTNFKNVKILDIGKQDYEIQSQKDIYNINLINSYKMLCDNSQKIKKLYELVENIIKGGFDTDADEILVTLSPELIKIDGIKYQDTYYVLEGNRRLFAIHLINDFNRAREVLKREIGEVAYKNFEKLFYSIKESIINIECKIFNVLEKGEKHTWKTLNSRHFGNRKGKLNWPRGTVLNIIDTKVRDFRKDNFIDDNLEISQEQYDNMIIELESYTGKKISQIDLLSALWSTTVIKIYNSNSKSKEITFENTDEELESRQEDSNYSNEKTETDKKLFSISSLELAPNTIKIINDIGEAETLKEKISLLINPKKWTVEHSLSKEIWKNLAIYLVEAIKNKKLNTRVFKEEYATELLSILSEDTRLSNKTLNTSNDGKINFDQITFLGLKNISVDNIKFATKEEKIIYDQFINLMPEVDDIIKLILFLDSKLSNITNKYIYSLLYVWCKEFKPLILSKSYLQPIHYPYFSIASLLRSTSELLCNLWVILDLDIQNMALEEFSKKAGKYKIKTFNHIFEQIKNNNFNEHVSEQFCKYCEGKKFIQYIDTTDLKFKIAFEKFIINLENSNNSFVKSFYLKYKKQIDLEITQYVTYIKWAENTDILNRLIHKNHYIYDLVNENITPLLIDELKKNFQIIIRMLTWFKMFIIESDI</sequence>
<keyword evidence="2" id="KW-1185">Reference proteome</keyword>
<proteinExistence type="predicted"/>
<dbReference type="PATRIC" id="fig|1276229.3.peg.268"/>
<name>R4UI87_9MOLU</name>
<dbReference type="AlphaFoldDB" id="R4UI87"/>
<protein>
    <submittedName>
        <fullName evidence="1">Uncharacterized protein</fullName>
    </submittedName>
</protein>
<dbReference type="EMBL" id="CP005078">
    <property type="protein sequence ID" value="AGM25865.1"/>
    <property type="molecule type" value="Genomic_DNA"/>
</dbReference>
<reference evidence="1 2" key="1">
    <citation type="journal article" date="2013" name="Genome Biol. Evol.">
        <title>Complete genomes of two dipteran-associated spiroplasmas provided insights into the origin, dynamics, and impacts of viral invasion in spiroplasma.</title>
        <authorList>
            <person name="Ku C."/>
            <person name="Lo W.S."/>
            <person name="Chen L.L."/>
            <person name="Kuo C.H."/>
        </authorList>
    </citation>
    <scope>NUCLEOTIDE SEQUENCE [LARGE SCALE GENOMIC DNA]</scope>
    <source>
        <strain evidence="1">EA-1</strain>
    </source>
</reference>
<evidence type="ECO:0000313" key="1">
    <source>
        <dbReference type="EMBL" id="AGM25865.1"/>
    </source>
</evidence>
<evidence type="ECO:0000313" key="2">
    <source>
        <dbReference type="Proteomes" id="UP000013963"/>
    </source>
</evidence>
<dbReference type="KEGG" id="ssyr:SSYRP_v1c02690"/>
<organism evidence="1 2">
    <name type="scientific">Spiroplasma syrphidicola EA-1</name>
    <dbReference type="NCBI Taxonomy" id="1276229"/>
    <lineage>
        <taxon>Bacteria</taxon>
        <taxon>Bacillati</taxon>
        <taxon>Mycoplasmatota</taxon>
        <taxon>Mollicutes</taxon>
        <taxon>Entomoplasmatales</taxon>
        <taxon>Spiroplasmataceae</taxon>
        <taxon>Spiroplasma</taxon>
    </lineage>
</organism>
<accession>R4UI87</accession>